<evidence type="ECO:0000256" key="2">
    <source>
        <dbReference type="ARBA" id="ARBA00022670"/>
    </source>
</evidence>
<dbReference type="Gene3D" id="3.40.630.10">
    <property type="entry name" value="Zn peptidases"/>
    <property type="match status" value="1"/>
</dbReference>
<protein>
    <submittedName>
        <fullName evidence="9">Peptidase M28</fullName>
    </submittedName>
</protein>
<dbReference type="SUPFAM" id="SSF52025">
    <property type="entry name" value="PA domain"/>
    <property type="match status" value="1"/>
</dbReference>
<evidence type="ECO:0000313" key="9">
    <source>
        <dbReference type="EMBL" id="CAA9506723.1"/>
    </source>
</evidence>
<dbReference type="GO" id="GO:0004177">
    <property type="term" value="F:aminopeptidase activity"/>
    <property type="evidence" value="ECO:0007669"/>
    <property type="project" value="UniProtKB-KW"/>
</dbReference>
<dbReference type="GO" id="GO:0008235">
    <property type="term" value="F:metalloexopeptidase activity"/>
    <property type="evidence" value="ECO:0007669"/>
    <property type="project" value="InterPro"/>
</dbReference>
<keyword evidence="6" id="KW-0862">Zinc</keyword>
<dbReference type="PROSITE" id="PS51257">
    <property type="entry name" value="PROKAR_LIPOPROTEIN"/>
    <property type="match status" value="1"/>
</dbReference>
<dbReference type="SUPFAM" id="SSF53187">
    <property type="entry name" value="Zn-dependent exopeptidases"/>
    <property type="match status" value="1"/>
</dbReference>
<dbReference type="GO" id="GO:0046872">
    <property type="term" value="F:metal ion binding"/>
    <property type="evidence" value="ECO:0007669"/>
    <property type="project" value="UniProtKB-KW"/>
</dbReference>
<evidence type="ECO:0000256" key="1">
    <source>
        <dbReference type="ARBA" id="ARBA00022438"/>
    </source>
</evidence>
<name>A0A6J4SVN0_9SPHN</name>
<evidence type="ECO:0000256" key="4">
    <source>
        <dbReference type="ARBA" id="ARBA00022729"/>
    </source>
</evidence>
<evidence type="ECO:0000256" key="6">
    <source>
        <dbReference type="ARBA" id="ARBA00022833"/>
    </source>
</evidence>
<dbReference type="InterPro" id="IPR046450">
    <property type="entry name" value="PA_dom_sf"/>
</dbReference>
<organism evidence="9">
    <name type="scientific">uncultured Sphingomonas sp</name>
    <dbReference type="NCBI Taxonomy" id="158754"/>
    <lineage>
        <taxon>Bacteria</taxon>
        <taxon>Pseudomonadati</taxon>
        <taxon>Pseudomonadota</taxon>
        <taxon>Alphaproteobacteria</taxon>
        <taxon>Sphingomonadales</taxon>
        <taxon>Sphingomonadaceae</taxon>
        <taxon>Sphingomonas</taxon>
        <taxon>environmental samples</taxon>
    </lineage>
</organism>
<feature type="domain" description="Peptidase M28" evidence="8">
    <location>
        <begin position="322"/>
        <end position="542"/>
    </location>
</feature>
<dbReference type="RefSeq" id="WP_294172951.1">
    <property type="nucleotide sequence ID" value="NZ_CADCVZ010000026.1"/>
</dbReference>
<evidence type="ECO:0000256" key="5">
    <source>
        <dbReference type="ARBA" id="ARBA00022801"/>
    </source>
</evidence>
<dbReference type="PANTHER" id="PTHR12147">
    <property type="entry name" value="METALLOPEPTIDASE M28 FAMILY MEMBER"/>
    <property type="match status" value="1"/>
</dbReference>
<feature type="region of interest" description="Disordered" evidence="7">
    <location>
        <begin position="566"/>
        <end position="588"/>
    </location>
</feature>
<proteinExistence type="predicted"/>
<accession>A0A6J4SVN0</accession>
<keyword evidence="5" id="KW-0378">Hydrolase</keyword>
<reference evidence="9" key="1">
    <citation type="submission" date="2020-02" db="EMBL/GenBank/DDBJ databases">
        <authorList>
            <person name="Meier V. D."/>
        </authorList>
    </citation>
    <scope>NUCLEOTIDE SEQUENCE</scope>
    <source>
        <strain evidence="9">AVDCRST_MAG09</strain>
    </source>
</reference>
<keyword evidence="1" id="KW-0031">Aminopeptidase</keyword>
<evidence type="ECO:0000256" key="3">
    <source>
        <dbReference type="ARBA" id="ARBA00022723"/>
    </source>
</evidence>
<dbReference type="InterPro" id="IPR045175">
    <property type="entry name" value="M28_fam"/>
</dbReference>
<dbReference type="Gene3D" id="3.50.30.30">
    <property type="match status" value="1"/>
</dbReference>
<keyword evidence="2" id="KW-0645">Protease</keyword>
<dbReference type="PANTHER" id="PTHR12147:SF56">
    <property type="entry name" value="AMINOPEPTIDASE YDR415C-RELATED"/>
    <property type="match status" value="1"/>
</dbReference>
<dbReference type="EMBL" id="CADCVZ010000026">
    <property type="protein sequence ID" value="CAA9506723.1"/>
    <property type="molecule type" value="Genomic_DNA"/>
</dbReference>
<keyword evidence="4" id="KW-0732">Signal</keyword>
<dbReference type="GO" id="GO:0006508">
    <property type="term" value="P:proteolysis"/>
    <property type="evidence" value="ECO:0007669"/>
    <property type="project" value="UniProtKB-KW"/>
</dbReference>
<dbReference type="AlphaFoldDB" id="A0A6J4SVN0"/>
<dbReference type="InterPro" id="IPR007484">
    <property type="entry name" value="Peptidase_M28"/>
</dbReference>
<evidence type="ECO:0000259" key="8">
    <source>
        <dbReference type="Pfam" id="PF04389"/>
    </source>
</evidence>
<dbReference type="Pfam" id="PF04389">
    <property type="entry name" value="Peptidase_M28"/>
    <property type="match status" value="1"/>
</dbReference>
<sequence>MDLIRVGTLVVSLAMLGGCQTAGAPAPAISPADEPVLAAAGPAQATAAPSVSTQRMSEITRVLASDEFEGRSMGTGGEDKTVAYLVEQFKAAGLEPGGENGGWTQRVPLIRTKLQTPQLWIRQASTTTPLRFPQDIYLSTVRDTQVARIADAPIVFVGYGTSAPERGWDDFKGVDLRGKVALFLVNDPDFEAAAGEPVAGKFGGKTMTYYGRWTYKFEEAARRGAIGAIIVHETEGAAYGWNVVESAAGENFNIVLPSGARQPVLLQGWMQQAAAKAMLKRAGYDYATLKRQARTGGFRPIDLKARFSASAGVDLARITSRNVIGKLTGSRYPAETVSYGGHWDAYGVGAPDAQGRTVRPGAADDALGLAAMIEIARLFAAGPRPERSLVFAAWTAEERGLLGSEYYAQNPLFPHETMAANLTLDTLQWAGPTRDTLLIGQGQSELERYLEEGARAQGRAVTPEGRPERGLFYRADHFTLAKRGVPVLLSMALAGAYDLQNGGRPAGERWLEEFTGKCYHQTCDAWSPDWDLRGAAQEAELYYAIGARLANSRDWPAWSAGSEFRKVREESAGARSGQAETQRPGERG</sequence>
<gene>
    <name evidence="9" type="ORF">AVDCRST_MAG09-1101</name>
</gene>
<evidence type="ECO:0000256" key="7">
    <source>
        <dbReference type="SAM" id="MobiDB-lite"/>
    </source>
</evidence>
<keyword evidence="3" id="KW-0479">Metal-binding</keyword>